<dbReference type="GO" id="GO:0016020">
    <property type="term" value="C:membrane"/>
    <property type="evidence" value="ECO:0007669"/>
    <property type="project" value="UniProtKB-SubCell"/>
</dbReference>
<evidence type="ECO:0000256" key="6">
    <source>
        <dbReference type="ARBA" id="ARBA00023136"/>
    </source>
</evidence>
<dbReference type="PROSITE" id="PS00211">
    <property type="entry name" value="ABC_TRANSPORTER_1"/>
    <property type="match status" value="1"/>
</dbReference>
<feature type="transmembrane region" description="Helical" evidence="8">
    <location>
        <begin position="134"/>
        <end position="155"/>
    </location>
</feature>
<dbReference type="PANTHER" id="PTHR43394:SF1">
    <property type="entry name" value="ATP-BINDING CASSETTE SUB-FAMILY B MEMBER 10, MITOCHONDRIAL"/>
    <property type="match status" value="1"/>
</dbReference>
<evidence type="ECO:0000256" key="4">
    <source>
        <dbReference type="ARBA" id="ARBA00022840"/>
    </source>
</evidence>
<dbReference type="InterPro" id="IPR039421">
    <property type="entry name" value="Type_1_exporter"/>
</dbReference>
<keyword evidence="4" id="KW-0067">ATP-binding</keyword>
<reference evidence="11" key="1">
    <citation type="submission" date="2021-05" db="EMBL/GenBank/DDBJ databases">
        <title>The genome of the haptophyte Pavlova lutheri (Diacronema luteri, Pavlovales) - a model for lipid biosynthesis in eukaryotic algae.</title>
        <authorList>
            <person name="Hulatt C.J."/>
            <person name="Posewitz M.C."/>
        </authorList>
    </citation>
    <scope>NUCLEOTIDE SEQUENCE</scope>
    <source>
        <strain evidence="11">NIVA-4/92</strain>
    </source>
</reference>
<gene>
    <name evidence="11" type="ORF">KFE25_007333</name>
</gene>
<accession>A0A8J6CG86</accession>
<dbReference type="InterPro" id="IPR027417">
    <property type="entry name" value="P-loop_NTPase"/>
</dbReference>
<evidence type="ECO:0008006" key="13">
    <source>
        <dbReference type="Google" id="ProtNLM"/>
    </source>
</evidence>
<keyword evidence="5 8" id="KW-1133">Transmembrane helix</keyword>
<dbReference type="PROSITE" id="PS50929">
    <property type="entry name" value="ABC_TM1F"/>
    <property type="match status" value="1"/>
</dbReference>
<evidence type="ECO:0000256" key="3">
    <source>
        <dbReference type="ARBA" id="ARBA00022741"/>
    </source>
</evidence>
<name>A0A8J6CG86_DIALT</name>
<evidence type="ECO:0000259" key="9">
    <source>
        <dbReference type="PROSITE" id="PS50893"/>
    </source>
</evidence>
<evidence type="ECO:0000256" key="8">
    <source>
        <dbReference type="SAM" id="Phobius"/>
    </source>
</evidence>
<feature type="compositionally biased region" description="Low complexity" evidence="7">
    <location>
        <begin position="26"/>
        <end position="42"/>
    </location>
</feature>
<dbReference type="InterPro" id="IPR003593">
    <property type="entry name" value="AAA+_ATPase"/>
</dbReference>
<dbReference type="PROSITE" id="PS50893">
    <property type="entry name" value="ABC_TRANSPORTER_2"/>
    <property type="match status" value="1"/>
</dbReference>
<dbReference type="PANTHER" id="PTHR43394">
    <property type="entry name" value="ATP-DEPENDENT PERMEASE MDL1, MITOCHONDRIAL"/>
    <property type="match status" value="1"/>
</dbReference>
<dbReference type="SMART" id="SM00382">
    <property type="entry name" value="AAA"/>
    <property type="match status" value="1"/>
</dbReference>
<dbReference type="InterPro" id="IPR003439">
    <property type="entry name" value="ABC_transporter-like_ATP-bd"/>
</dbReference>
<evidence type="ECO:0000256" key="5">
    <source>
        <dbReference type="ARBA" id="ARBA00022989"/>
    </source>
</evidence>
<dbReference type="InterPro" id="IPR017871">
    <property type="entry name" value="ABC_transporter-like_CS"/>
</dbReference>
<feature type="domain" description="ABC transmembrane type-1" evidence="10">
    <location>
        <begin position="138"/>
        <end position="418"/>
    </location>
</feature>
<evidence type="ECO:0000256" key="2">
    <source>
        <dbReference type="ARBA" id="ARBA00022692"/>
    </source>
</evidence>
<dbReference type="Gene3D" id="3.40.50.300">
    <property type="entry name" value="P-loop containing nucleotide triphosphate hydrolases"/>
    <property type="match status" value="1"/>
</dbReference>
<evidence type="ECO:0000256" key="1">
    <source>
        <dbReference type="ARBA" id="ARBA00004141"/>
    </source>
</evidence>
<feature type="transmembrane region" description="Helical" evidence="8">
    <location>
        <begin position="175"/>
        <end position="199"/>
    </location>
</feature>
<dbReference type="Gene3D" id="1.20.1560.10">
    <property type="entry name" value="ABC transporter type 1, transmembrane domain"/>
    <property type="match status" value="2"/>
</dbReference>
<keyword evidence="12" id="KW-1185">Reference proteome</keyword>
<organism evidence="11 12">
    <name type="scientific">Diacronema lutheri</name>
    <name type="common">Unicellular marine alga</name>
    <name type="synonym">Monochrysis lutheri</name>
    <dbReference type="NCBI Taxonomy" id="2081491"/>
    <lineage>
        <taxon>Eukaryota</taxon>
        <taxon>Haptista</taxon>
        <taxon>Haptophyta</taxon>
        <taxon>Pavlovophyceae</taxon>
        <taxon>Pavlovales</taxon>
        <taxon>Pavlovaceae</taxon>
        <taxon>Diacronema</taxon>
    </lineage>
</organism>
<feature type="region of interest" description="Disordered" evidence="7">
    <location>
        <begin position="729"/>
        <end position="770"/>
    </location>
</feature>
<dbReference type="SUPFAM" id="SSF90123">
    <property type="entry name" value="ABC transporter transmembrane region"/>
    <property type="match status" value="1"/>
</dbReference>
<dbReference type="GO" id="GO:0016887">
    <property type="term" value="F:ATP hydrolysis activity"/>
    <property type="evidence" value="ECO:0007669"/>
    <property type="project" value="InterPro"/>
</dbReference>
<comment type="subcellular location">
    <subcellularLocation>
        <location evidence="1">Membrane</location>
        <topology evidence="1">Multi-pass membrane protein</topology>
    </subcellularLocation>
</comment>
<protein>
    <recommendedName>
        <fullName evidence="13">ATP-dependent transporter ycf16</fullName>
    </recommendedName>
</protein>
<dbReference type="GO" id="GO:0015421">
    <property type="term" value="F:ABC-type oligopeptide transporter activity"/>
    <property type="evidence" value="ECO:0007669"/>
    <property type="project" value="TreeGrafter"/>
</dbReference>
<dbReference type="Pfam" id="PF00664">
    <property type="entry name" value="ABC_membrane"/>
    <property type="match status" value="1"/>
</dbReference>
<evidence type="ECO:0000259" key="10">
    <source>
        <dbReference type="PROSITE" id="PS50929"/>
    </source>
</evidence>
<evidence type="ECO:0000313" key="12">
    <source>
        <dbReference type="Proteomes" id="UP000751190"/>
    </source>
</evidence>
<comment type="caution">
    <text evidence="11">The sequence shown here is derived from an EMBL/GenBank/DDBJ whole genome shotgun (WGS) entry which is preliminary data.</text>
</comment>
<evidence type="ECO:0000313" key="11">
    <source>
        <dbReference type="EMBL" id="KAG8468815.1"/>
    </source>
</evidence>
<feature type="compositionally biased region" description="Pro residues" evidence="7">
    <location>
        <begin position="12"/>
        <end position="25"/>
    </location>
</feature>
<dbReference type="EMBL" id="JAGTXO010000003">
    <property type="protein sequence ID" value="KAG8468815.1"/>
    <property type="molecule type" value="Genomic_DNA"/>
</dbReference>
<dbReference type="FunFam" id="3.40.50.300:FF:000218">
    <property type="entry name" value="Multidrug ABC transporter ATP-binding protein"/>
    <property type="match status" value="1"/>
</dbReference>
<keyword evidence="3" id="KW-0547">Nucleotide-binding</keyword>
<dbReference type="OMA" id="MVAHRIN"/>
<evidence type="ECO:0000256" key="7">
    <source>
        <dbReference type="SAM" id="MobiDB-lite"/>
    </source>
</evidence>
<dbReference type="GO" id="GO:0005524">
    <property type="term" value="F:ATP binding"/>
    <property type="evidence" value="ECO:0007669"/>
    <property type="project" value="UniProtKB-KW"/>
</dbReference>
<proteinExistence type="predicted"/>
<dbReference type="CDD" id="cd03249">
    <property type="entry name" value="ABC_MTABC3_MDL1_MDL2"/>
    <property type="match status" value="1"/>
</dbReference>
<dbReference type="Proteomes" id="UP000751190">
    <property type="component" value="Unassembled WGS sequence"/>
</dbReference>
<sequence>MAAPGVELGSGAPPPTVVDVPPPPVAARADGAANGVAPAARGSTRPTDGLLPREAERSDAPPAAPPAAAAGRAHASAGGACTPVGIMVRIYFWFKKHVLMEEIARDLAPEEAKVKADLVTVRRIWQMSGPEMKLILPGTMLAAFGTLVGMATPYLTGKYMDVLTVSQNLDDFRHIFKLMIVFSIWSTLLGFTVGMLFAFAGMQLTQRLRNLVFSRMLHQDMEFFEKRRVGELVSRLGADSGVIQGLLTGTFITLLNNSFTLVGGLIGAFLTCWRLAAFSMIFVPLITFSSAFFGMLMRRFSLIAMDASAKANEIAVESIFYVHVVHMFGQQAAECARFADRIRYNIELSKRVMYIKTAFSSLTGILSTCVNLSLMYYGASLVITHQLSVGSMVAFQMYMGMGLSGYRGFAGFYQGLQGALGGSQRFFELVDRVPAVSHEGGRSIDSQDPCGGLRNHVHLHDVHFAYPRRPEVGIFRGLSLHVPAGQTVALVGPSGSGKSTIARLLARVYDPQSGSVCLHGVDVSHLQLDYLRSQIAWVEQEPVLFSRSVHENVAYSRLGGASRADVERVCRLANAHDFIAAFEKGYATKCGERGVQISGGQKQRIAIARALLKDAPVLVLDEATSALDSASEDLVKDALAKLLVGRTTIVIAHRLSTIAGADRIVVMAQGKVVETGTHAELMALGRFYASFVSRQISSQRDEQLVAAAAPAAAPAAAAAASAPGAATAAPEAAAAPPPAEISVDTGGGSAFDPMRSVTSTRSPPPIAAGGASWLATEHAPGAPGALPAAAGVVAVLSAEQLTDLIRRLPRAQLLALLASAGRTSPTGEVL</sequence>
<keyword evidence="6 8" id="KW-0472">Membrane</keyword>
<dbReference type="Pfam" id="PF00005">
    <property type="entry name" value="ABC_tran"/>
    <property type="match status" value="1"/>
</dbReference>
<dbReference type="InterPro" id="IPR011527">
    <property type="entry name" value="ABC1_TM_dom"/>
</dbReference>
<dbReference type="AlphaFoldDB" id="A0A8J6CG86"/>
<dbReference type="SUPFAM" id="SSF52540">
    <property type="entry name" value="P-loop containing nucleoside triphosphate hydrolases"/>
    <property type="match status" value="1"/>
</dbReference>
<feature type="transmembrane region" description="Helical" evidence="8">
    <location>
        <begin position="245"/>
        <end position="270"/>
    </location>
</feature>
<dbReference type="InterPro" id="IPR036640">
    <property type="entry name" value="ABC1_TM_sf"/>
</dbReference>
<feature type="transmembrane region" description="Helical" evidence="8">
    <location>
        <begin position="276"/>
        <end position="296"/>
    </location>
</feature>
<feature type="domain" description="ABC transporter" evidence="9">
    <location>
        <begin position="457"/>
        <end position="694"/>
    </location>
</feature>
<feature type="region of interest" description="Disordered" evidence="7">
    <location>
        <begin position="1"/>
        <end position="71"/>
    </location>
</feature>
<keyword evidence="2 8" id="KW-0812">Transmembrane</keyword>
<dbReference type="OrthoDB" id="6500128at2759"/>